<feature type="transmembrane region" description="Helical" evidence="1">
    <location>
        <begin position="238"/>
        <end position="259"/>
    </location>
</feature>
<evidence type="ECO:0008006" key="4">
    <source>
        <dbReference type="Google" id="ProtNLM"/>
    </source>
</evidence>
<dbReference type="Proteomes" id="UP000326757">
    <property type="component" value="Unassembled WGS sequence"/>
</dbReference>
<gene>
    <name evidence="2" type="ORF">EYC80_009364</name>
</gene>
<keyword evidence="3" id="KW-1185">Reference proteome</keyword>
<comment type="caution">
    <text evidence="2">The sequence shown here is derived from an EMBL/GenBank/DDBJ whole genome shotgun (WGS) entry which is preliminary data.</text>
</comment>
<accession>A0A5N6JXM7</accession>
<evidence type="ECO:0000313" key="3">
    <source>
        <dbReference type="Proteomes" id="UP000326757"/>
    </source>
</evidence>
<protein>
    <recommendedName>
        <fullName evidence="4">Mid2 domain-containing protein</fullName>
    </recommendedName>
</protein>
<keyword evidence="1" id="KW-0812">Transmembrane</keyword>
<reference evidence="2 3" key="1">
    <citation type="submission" date="2019-06" db="EMBL/GenBank/DDBJ databases">
        <title>Genome Sequence of the Brown Rot Fungal Pathogen Monilinia laxa.</title>
        <authorList>
            <person name="De Miccolis Angelini R.M."/>
            <person name="Landi L."/>
            <person name="Abate D."/>
            <person name="Pollastro S."/>
            <person name="Romanazzi G."/>
            <person name="Faretra F."/>
        </authorList>
    </citation>
    <scope>NUCLEOTIDE SEQUENCE [LARGE SCALE GENOMIC DNA]</scope>
    <source>
        <strain evidence="2 3">Mlax316</strain>
    </source>
</reference>
<keyword evidence="1" id="KW-1133">Transmembrane helix</keyword>
<keyword evidence="1" id="KW-0472">Membrane</keyword>
<dbReference type="OrthoDB" id="3563651at2759"/>
<name>A0A5N6JXM7_MONLA</name>
<proteinExistence type="predicted"/>
<evidence type="ECO:0000256" key="1">
    <source>
        <dbReference type="SAM" id="Phobius"/>
    </source>
</evidence>
<evidence type="ECO:0000313" key="2">
    <source>
        <dbReference type="EMBL" id="KAB8293888.1"/>
    </source>
</evidence>
<dbReference type="AlphaFoldDB" id="A0A5N6JXM7"/>
<sequence length="364" mass="38423">MSTTTSASTATITLAPSTLVGSLTTTYTPSGSDCSQIFWAQNPINRWLAYGGIAAASSTCMPSGFKRATAYYYSPGICPTGYNAACSSFSTGLSVTKTVATCCPVGYTCFANRPADQIYGCTSYFSKDETLSINSVLFDTVTAASTTSYPVVYASTTITVTSGVDKVAAYGIIIERATDDPTWESNTASTSTSSPTALPIASGPTTLVSASLSSSTSIASTSTSISSPSTGLSTSAKAGVAVGVVLGALLIGAGAFILFKRLRKRPQRLQPVPIAENGEQIHYYEKYNDGRQYDVTPYVVEAPVPTPNQQGGQLPTRKIESDYLVKDTDKNCGLDFVVGKAVLDRFNQSCWSNRISNFIRRPTT</sequence>
<organism evidence="2 3">
    <name type="scientific">Monilinia laxa</name>
    <name type="common">Brown rot fungus</name>
    <name type="synonym">Sclerotinia laxa</name>
    <dbReference type="NCBI Taxonomy" id="61186"/>
    <lineage>
        <taxon>Eukaryota</taxon>
        <taxon>Fungi</taxon>
        <taxon>Dikarya</taxon>
        <taxon>Ascomycota</taxon>
        <taxon>Pezizomycotina</taxon>
        <taxon>Leotiomycetes</taxon>
        <taxon>Helotiales</taxon>
        <taxon>Sclerotiniaceae</taxon>
        <taxon>Monilinia</taxon>
    </lineage>
</organism>
<dbReference type="EMBL" id="VIGI01000011">
    <property type="protein sequence ID" value="KAB8293888.1"/>
    <property type="molecule type" value="Genomic_DNA"/>
</dbReference>